<dbReference type="SUPFAM" id="SSF56281">
    <property type="entry name" value="Metallo-hydrolase/oxidoreductase"/>
    <property type="match status" value="1"/>
</dbReference>
<organism evidence="2 3">
    <name type="scientific">Actinokineospora xionganensis</name>
    <dbReference type="NCBI Taxonomy" id="2684470"/>
    <lineage>
        <taxon>Bacteria</taxon>
        <taxon>Bacillati</taxon>
        <taxon>Actinomycetota</taxon>
        <taxon>Actinomycetes</taxon>
        <taxon>Pseudonocardiales</taxon>
        <taxon>Pseudonocardiaceae</taxon>
        <taxon>Actinokineospora</taxon>
    </lineage>
</organism>
<dbReference type="Pfam" id="PF00753">
    <property type="entry name" value="Lactamase_B"/>
    <property type="match status" value="1"/>
</dbReference>
<dbReference type="InterPro" id="IPR050855">
    <property type="entry name" value="NDM-1-like"/>
</dbReference>
<evidence type="ECO:0000313" key="2">
    <source>
        <dbReference type="EMBL" id="MBC6446055.1"/>
    </source>
</evidence>
<dbReference type="CDD" id="cd07721">
    <property type="entry name" value="yflN-like_MBL-fold"/>
    <property type="match status" value="1"/>
</dbReference>
<evidence type="ECO:0000259" key="1">
    <source>
        <dbReference type="SMART" id="SM00849"/>
    </source>
</evidence>
<reference evidence="2 3" key="1">
    <citation type="submission" date="2020-06" db="EMBL/GenBank/DDBJ databases">
        <title>Actinokineospora xiongansis sp. nov., isolated from soil of Baiyangdian.</title>
        <authorList>
            <person name="Zhang X."/>
        </authorList>
    </citation>
    <scope>NUCLEOTIDE SEQUENCE [LARGE SCALE GENOMIC DNA]</scope>
    <source>
        <strain evidence="2 3">HBU206404</strain>
    </source>
</reference>
<proteinExistence type="predicted"/>
<accession>A0ABR7L084</accession>
<dbReference type="Proteomes" id="UP000734823">
    <property type="component" value="Unassembled WGS sequence"/>
</dbReference>
<name>A0ABR7L084_9PSEU</name>
<dbReference type="InterPro" id="IPR036866">
    <property type="entry name" value="RibonucZ/Hydroxyglut_hydro"/>
</dbReference>
<keyword evidence="3" id="KW-1185">Reference proteome</keyword>
<evidence type="ECO:0000313" key="3">
    <source>
        <dbReference type="Proteomes" id="UP000734823"/>
    </source>
</evidence>
<dbReference type="SMART" id="SM00849">
    <property type="entry name" value="Lactamase_B"/>
    <property type="match status" value="1"/>
</dbReference>
<dbReference type="InterPro" id="IPR001279">
    <property type="entry name" value="Metallo-B-lactamas"/>
</dbReference>
<dbReference type="Gene3D" id="3.60.15.10">
    <property type="entry name" value="Ribonuclease Z/Hydroxyacylglutathione hydrolase-like"/>
    <property type="match status" value="1"/>
</dbReference>
<protein>
    <submittedName>
        <fullName evidence="2">MBL fold metallo-hydrolase</fullName>
    </submittedName>
</protein>
<comment type="caution">
    <text evidence="2">The sequence shown here is derived from an EMBL/GenBank/DDBJ whole genome shotgun (WGS) entry which is preliminary data.</text>
</comment>
<gene>
    <name evidence="2" type="ORF">GPZ80_02570</name>
</gene>
<dbReference type="PANTHER" id="PTHR42951">
    <property type="entry name" value="METALLO-BETA-LACTAMASE DOMAIN-CONTAINING"/>
    <property type="match status" value="1"/>
</dbReference>
<feature type="domain" description="Metallo-beta-lactamase" evidence="1">
    <location>
        <begin position="14"/>
        <end position="208"/>
    </location>
</feature>
<dbReference type="RefSeq" id="WP_187218097.1">
    <property type="nucleotide sequence ID" value="NZ_JABVED010000001.1"/>
</dbReference>
<dbReference type="EMBL" id="JABVED010000001">
    <property type="protein sequence ID" value="MBC6446055.1"/>
    <property type="molecule type" value="Genomic_DNA"/>
</dbReference>
<sequence>MLITENLTLIRFPVGQAYLWRDSDDLTLIDTGAAGSAQTIADAVTGLGLTTAAIKRIVLTHGHNDHTGNAAEVRTWHGAPVFAHHADAPLVRGDAAPPVPVLQDWERPLYDSIVPTVPDAVPCPVDVELEGGEILPFGGGAQVLSVPGHTDGSVAFFLPEHRVLFCGDTIARHENQVILGVFNSDPDRAMESLRRQSELDVVIACLGHGDPVVGEAATALRSALATHSTA</sequence>